<accession>A0A6C0BXR9</accession>
<dbReference type="SUPFAM" id="SSF56784">
    <property type="entry name" value="HAD-like"/>
    <property type="match status" value="1"/>
</dbReference>
<proteinExistence type="predicted"/>
<evidence type="ECO:0008006" key="2">
    <source>
        <dbReference type="Google" id="ProtNLM"/>
    </source>
</evidence>
<dbReference type="InterPro" id="IPR023198">
    <property type="entry name" value="PGP-like_dom2"/>
</dbReference>
<reference evidence="1" key="1">
    <citation type="journal article" date="2020" name="Nature">
        <title>Giant virus diversity and host interactions through global metagenomics.</title>
        <authorList>
            <person name="Schulz F."/>
            <person name="Roux S."/>
            <person name="Paez-Espino D."/>
            <person name="Jungbluth S."/>
            <person name="Walsh D.A."/>
            <person name="Denef V.J."/>
            <person name="McMahon K.D."/>
            <person name="Konstantinidis K.T."/>
            <person name="Eloe-Fadrosh E.A."/>
            <person name="Kyrpides N.C."/>
            <person name="Woyke T."/>
        </authorList>
    </citation>
    <scope>NUCLEOTIDE SEQUENCE</scope>
    <source>
        <strain evidence="1">GVMAG-M-3300020166-18</strain>
    </source>
</reference>
<dbReference type="InterPro" id="IPR023214">
    <property type="entry name" value="HAD_sf"/>
</dbReference>
<dbReference type="Gene3D" id="1.10.150.240">
    <property type="entry name" value="Putative phosphatase, domain 2"/>
    <property type="match status" value="1"/>
</dbReference>
<dbReference type="InterPro" id="IPR036412">
    <property type="entry name" value="HAD-like_sf"/>
</dbReference>
<name>A0A6C0BXR9_9ZZZZ</name>
<dbReference type="EMBL" id="MN739271">
    <property type="protein sequence ID" value="QHS96611.1"/>
    <property type="molecule type" value="Genomic_DNA"/>
</dbReference>
<protein>
    <recommendedName>
        <fullName evidence="2">FCP1 homology domain-containing protein</fullName>
    </recommendedName>
</protein>
<dbReference type="Gene3D" id="3.40.50.1000">
    <property type="entry name" value="HAD superfamily/HAD-like"/>
    <property type="match status" value="1"/>
</dbReference>
<evidence type="ECO:0000313" key="1">
    <source>
        <dbReference type="EMBL" id="QHS96611.1"/>
    </source>
</evidence>
<sequence length="246" mass="29129">MKKTTNDIIVWDVDETLGSFATFSDIYNAIEYSSKNDLTYDDFRDILDMFPEYIRPKLLKYFRYLNKNKNGYKVVIYTNNMGGRQWIDYIKQYIEEKIKSKIFDDVIYAYSSDARRSSDNKTYGDLHRCLDVSNLRHVYFIDDQPHIIKNDKRVKYLQIPAYVIYPAAIDVGGRLLNSKIHKRHIKNFPVFLGLIKSIFESSMHFEGEVLYSKLDDKVLENFVHDFVRKTTPRNNNTRKSKRIGVN</sequence>
<organism evidence="1">
    <name type="scientific">viral metagenome</name>
    <dbReference type="NCBI Taxonomy" id="1070528"/>
    <lineage>
        <taxon>unclassified sequences</taxon>
        <taxon>metagenomes</taxon>
        <taxon>organismal metagenomes</taxon>
    </lineage>
</organism>
<dbReference type="AlphaFoldDB" id="A0A6C0BXR9"/>